<dbReference type="GO" id="GO:0042026">
    <property type="term" value="P:protein refolding"/>
    <property type="evidence" value="ECO:0007669"/>
    <property type="project" value="TreeGrafter"/>
</dbReference>
<dbReference type="PANTHER" id="PTHR30111:SF1">
    <property type="entry name" value="33 KDA CHAPERONIN"/>
    <property type="match status" value="1"/>
</dbReference>
<evidence type="ECO:0000313" key="6">
    <source>
        <dbReference type="EMBL" id="VAV89916.1"/>
    </source>
</evidence>
<reference evidence="6" key="1">
    <citation type="submission" date="2018-06" db="EMBL/GenBank/DDBJ databases">
        <authorList>
            <person name="Zhirakovskaya E."/>
        </authorList>
    </citation>
    <scope>NUCLEOTIDE SEQUENCE</scope>
</reference>
<sequence>MTDNLVTPFHLEGQPVRGRVVRLGTVLDEILRAHQLPTPVARLLGEAVITAALAGSSLKFEGRVIVQANGAGPVSFLVSDFTTDGGLRGYIRYDAEALPEQPQPDLASLMGAGQFALTIDPGKAEHRYQGIAALETSSFAATAEAYFRQSEQLPSQLVVAIAQITDQTGQTSWRGGGLLAQRIASDETDKTDAWTTAKAMIATIADDELTDPMLGTETLLFRLFHQQGVRMFDPLALYKRCTCTKTRLRQVLANFSRGERNEMLSDAGQIEMTCEYCAKTFGFTPDELEPS</sequence>
<protein>
    <submittedName>
        <fullName evidence="6">33 kDa chaperonin HslO</fullName>
    </submittedName>
</protein>
<organism evidence="6">
    <name type="scientific">hydrothermal vent metagenome</name>
    <dbReference type="NCBI Taxonomy" id="652676"/>
    <lineage>
        <taxon>unclassified sequences</taxon>
        <taxon>metagenomes</taxon>
        <taxon>ecological metagenomes</taxon>
    </lineage>
</organism>
<accession>A0A3B0RMP3</accession>
<evidence type="ECO:0000256" key="1">
    <source>
        <dbReference type="ARBA" id="ARBA00022490"/>
    </source>
</evidence>
<dbReference type="EMBL" id="UOEE01000097">
    <property type="protein sequence ID" value="VAV89916.1"/>
    <property type="molecule type" value="Genomic_DNA"/>
</dbReference>
<dbReference type="NCBIfam" id="NF002386">
    <property type="entry name" value="PRK01402.1"/>
    <property type="match status" value="1"/>
</dbReference>
<dbReference type="SUPFAM" id="SSF64397">
    <property type="entry name" value="Hsp33 domain"/>
    <property type="match status" value="1"/>
</dbReference>
<evidence type="ECO:0000256" key="3">
    <source>
        <dbReference type="ARBA" id="ARBA00023157"/>
    </source>
</evidence>
<keyword evidence="2" id="KW-0862">Zinc</keyword>
<keyword evidence="5" id="KW-0676">Redox-active center</keyword>
<dbReference type="PANTHER" id="PTHR30111">
    <property type="entry name" value="33 KDA CHAPERONIN"/>
    <property type="match status" value="1"/>
</dbReference>
<dbReference type="InterPro" id="IPR016153">
    <property type="entry name" value="Heat_shock_Hsp33_N"/>
</dbReference>
<dbReference type="Gene3D" id="3.55.30.10">
    <property type="entry name" value="Hsp33 domain"/>
    <property type="match status" value="1"/>
</dbReference>
<keyword evidence="1" id="KW-0963">Cytoplasm</keyword>
<dbReference type="InterPro" id="IPR000397">
    <property type="entry name" value="Heat_shock_Hsp33"/>
</dbReference>
<dbReference type="CDD" id="cd00498">
    <property type="entry name" value="Hsp33"/>
    <property type="match status" value="1"/>
</dbReference>
<keyword evidence="4" id="KW-0143">Chaperone</keyword>
<dbReference type="AlphaFoldDB" id="A0A3B0RMP3"/>
<dbReference type="Pfam" id="PF01430">
    <property type="entry name" value="HSP33"/>
    <property type="match status" value="1"/>
</dbReference>
<dbReference type="Gene3D" id="3.90.1280.10">
    <property type="entry name" value="HSP33 redox switch-like"/>
    <property type="match status" value="1"/>
</dbReference>
<dbReference type="Gene3D" id="1.10.287.480">
    <property type="entry name" value="helix hairpin bin"/>
    <property type="match status" value="1"/>
</dbReference>
<gene>
    <name evidence="6" type="ORF">MNBD_ALPHA06-594</name>
</gene>
<keyword evidence="3" id="KW-1015">Disulfide bond</keyword>
<evidence type="ECO:0000256" key="4">
    <source>
        <dbReference type="ARBA" id="ARBA00023186"/>
    </source>
</evidence>
<dbReference type="GO" id="GO:0005737">
    <property type="term" value="C:cytoplasm"/>
    <property type="evidence" value="ECO:0007669"/>
    <property type="project" value="InterPro"/>
</dbReference>
<dbReference type="PIRSF" id="PIRSF005261">
    <property type="entry name" value="Heat_shock_Hsp33"/>
    <property type="match status" value="1"/>
</dbReference>
<dbReference type="InterPro" id="IPR016154">
    <property type="entry name" value="Heat_shock_Hsp33_C"/>
</dbReference>
<proteinExistence type="predicted"/>
<dbReference type="InterPro" id="IPR023212">
    <property type="entry name" value="Hsp33_helix_hairpin_bin_dom_sf"/>
</dbReference>
<dbReference type="GO" id="GO:0051082">
    <property type="term" value="F:unfolded protein binding"/>
    <property type="evidence" value="ECO:0007669"/>
    <property type="project" value="InterPro"/>
</dbReference>
<evidence type="ECO:0000256" key="5">
    <source>
        <dbReference type="ARBA" id="ARBA00023284"/>
    </source>
</evidence>
<dbReference type="GO" id="GO:0044183">
    <property type="term" value="F:protein folding chaperone"/>
    <property type="evidence" value="ECO:0007669"/>
    <property type="project" value="TreeGrafter"/>
</dbReference>
<name>A0A3B0RMP3_9ZZZZ</name>
<dbReference type="SUPFAM" id="SSF118352">
    <property type="entry name" value="HSP33 redox switch-like"/>
    <property type="match status" value="1"/>
</dbReference>
<evidence type="ECO:0000256" key="2">
    <source>
        <dbReference type="ARBA" id="ARBA00022833"/>
    </source>
</evidence>